<name>A0ABV7DVY4_9RHOB</name>
<dbReference type="PANTHER" id="PTHR42751:SF1">
    <property type="entry name" value="CATION_PROTON ANTIPORTER YBAL-RELATED"/>
    <property type="match status" value="1"/>
</dbReference>
<feature type="transmembrane region" description="Helical" evidence="7">
    <location>
        <begin position="301"/>
        <end position="320"/>
    </location>
</feature>
<keyword evidence="3" id="KW-0813">Transport</keyword>
<dbReference type="EMBL" id="JBHRSM010000015">
    <property type="protein sequence ID" value="MFC3086218.1"/>
    <property type="molecule type" value="Genomic_DNA"/>
</dbReference>
<comment type="similarity">
    <text evidence="2">Belongs to the monovalent cation:proton antiporter 2 (CPA2) transporter (TC 2.A.37) family.</text>
</comment>
<keyword evidence="5 7" id="KW-1133">Transmembrane helix</keyword>
<dbReference type="PANTHER" id="PTHR42751">
    <property type="entry name" value="SODIUM/HYDROGEN EXCHANGER FAMILY/TRKA DOMAIN PROTEIN"/>
    <property type="match status" value="1"/>
</dbReference>
<evidence type="ECO:0000256" key="2">
    <source>
        <dbReference type="ARBA" id="ARBA00005551"/>
    </source>
</evidence>
<evidence type="ECO:0000256" key="4">
    <source>
        <dbReference type="ARBA" id="ARBA00022692"/>
    </source>
</evidence>
<dbReference type="Pfam" id="PF00999">
    <property type="entry name" value="Na_H_Exchanger"/>
    <property type="match status" value="1"/>
</dbReference>
<feature type="transmembrane region" description="Helical" evidence="7">
    <location>
        <begin position="196"/>
        <end position="216"/>
    </location>
</feature>
<evidence type="ECO:0000256" key="5">
    <source>
        <dbReference type="ARBA" id="ARBA00022989"/>
    </source>
</evidence>
<keyword evidence="11" id="KW-1185">Reference proteome</keyword>
<feature type="transmembrane region" description="Helical" evidence="7">
    <location>
        <begin position="51"/>
        <end position="69"/>
    </location>
</feature>
<dbReference type="InterPro" id="IPR036291">
    <property type="entry name" value="NAD(P)-bd_dom_sf"/>
</dbReference>
<feature type="transmembrane region" description="Helical" evidence="7">
    <location>
        <begin position="139"/>
        <end position="162"/>
    </location>
</feature>
<accession>A0ABV7DVY4</accession>
<reference evidence="11" key="1">
    <citation type="journal article" date="2019" name="Int. J. Syst. Evol. Microbiol.">
        <title>The Global Catalogue of Microorganisms (GCM) 10K type strain sequencing project: providing services to taxonomists for standard genome sequencing and annotation.</title>
        <authorList>
            <consortium name="The Broad Institute Genomics Platform"/>
            <consortium name="The Broad Institute Genome Sequencing Center for Infectious Disease"/>
            <person name="Wu L."/>
            <person name="Ma J."/>
        </authorList>
    </citation>
    <scope>NUCLEOTIDE SEQUENCE [LARGE SCALE GENOMIC DNA]</scope>
    <source>
        <strain evidence="11">KCTC 62102</strain>
    </source>
</reference>
<feature type="transmembrane region" description="Helical" evidence="7">
    <location>
        <begin position="326"/>
        <end position="344"/>
    </location>
</feature>
<feature type="domain" description="RCK N-terminal" evidence="9">
    <location>
        <begin position="381"/>
        <end position="492"/>
    </location>
</feature>
<evidence type="ECO:0000313" key="10">
    <source>
        <dbReference type="EMBL" id="MFC3086218.1"/>
    </source>
</evidence>
<evidence type="ECO:0000256" key="7">
    <source>
        <dbReference type="SAM" id="Phobius"/>
    </source>
</evidence>
<evidence type="ECO:0000256" key="3">
    <source>
        <dbReference type="ARBA" id="ARBA00022448"/>
    </source>
</evidence>
<dbReference type="InterPro" id="IPR003148">
    <property type="entry name" value="RCK_N"/>
</dbReference>
<protein>
    <submittedName>
        <fullName evidence="10">Cation:proton antiporter</fullName>
    </submittedName>
</protein>
<keyword evidence="6 7" id="KW-0472">Membrane</keyword>
<dbReference type="Pfam" id="PF02254">
    <property type="entry name" value="TrkA_N"/>
    <property type="match status" value="1"/>
</dbReference>
<proteinExistence type="inferred from homology"/>
<feature type="transmembrane region" description="Helical" evidence="7">
    <location>
        <begin position="7"/>
        <end position="31"/>
    </location>
</feature>
<feature type="domain" description="Cation/H+ exchanger transmembrane" evidence="8">
    <location>
        <begin position="8"/>
        <end position="325"/>
    </location>
</feature>
<evidence type="ECO:0000259" key="8">
    <source>
        <dbReference type="Pfam" id="PF00999"/>
    </source>
</evidence>
<dbReference type="RefSeq" id="WP_197645377.1">
    <property type="nucleotide sequence ID" value="NZ_JAEACP010000014.1"/>
</dbReference>
<evidence type="ECO:0000259" key="9">
    <source>
        <dbReference type="Pfam" id="PF02254"/>
    </source>
</evidence>
<sequence length="518" mass="54890">MLEVISISFAFLFGLAVRQIGLPPLIGYLAAGFALSAWGPAIGLPQETRPILDHVAHLGVLLLLFAVGLKLKLGQITQPQVLGGALGHSALTTALLGPVLALALGLDWSDALLLAVSLSFSSTVFAAKALEAKRDLGTFYGRTAIGVLIMQDLIALVVLAVWGGQTPSPWALLLLAIPLVRPLLHRLLDLAGHDELMVLAGLLLALVLGGAGFQALGLSSEIGALAMGLILSTHRQAGELSDALWSLREVFLVGFFLQIGLSGLPDLQDLGFAAVLVLILPAKAALFFLLFVRFGLRARSAFLAALNLATYSEFALIVSATLLPDWLVPLALAVSLAFLVAAPLDRLAQRLFERFETRLGHFAPQKLHRDDQPARLGGAGVLILGMGRTGTAAYDRLSDTRDDLLGLDADSYRVAAHRAEGRNVLLADVEDAGFWRDLELGPLAAVLLAMDNVEAKDTAARALRRKGFRGPIIAHALYDDELPRLQSAGATHLHLAMAQTGVALADETGRALQDTPAA</sequence>
<dbReference type="Gene3D" id="3.40.50.720">
    <property type="entry name" value="NAD(P)-binding Rossmann-like Domain"/>
    <property type="match status" value="1"/>
</dbReference>
<evidence type="ECO:0000313" key="11">
    <source>
        <dbReference type="Proteomes" id="UP001595445"/>
    </source>
</evidence>
<evidence type="ECO:0000256" key="6">
    <source>
        <dbReference type="ARBA" id="ARBA00023136"/>
    </source>
</evidence>
<feature type="transmembrane region" description="Helical" evidence="7">
    <location>
        <begin position="168"/>
        <end position="184"/>
    </location>
</feature>
<evidence type="ECO:0000256" key="1">
    <source>
        <dbReference type="ARBA" id="ARBA00004141"/>
    </source>
</evidence>
<dbReference type="InterPro" id="IPR006153">
    <property type="entry name" value="Cation/H_exchanger_TM"/>
</dbReference>
<organism evidence="10 11">
    <name type="scientific">Tabrizicola soli</name>
    <dbReference type="NCBI Taxonomy" id="2185115"/>
    <lineage>
        <taxon>Bacteria</taxon>
        <taxon>Pseudomonadati</taxon>
        <taxon>Pseudomonadota</taxon>
        <taxon>Alphaproteobacteria</taxon>
        <taxon>Rhodobacterales</taxon>
        <taxon>Paracoccaceae</taxon>
        <taxon>Tabrizicola</taxon>
    </lineage>
</organism>
<dbReference type="Proteomes" id="UP001595445">
    <property type="component" value="Unassembled WGS sequence"/>
</dbReference>
<feature type="transmembrane region" description="Helical" evidence="7">
    <location>
        <begin position="111"/>
        <end position="127"/>
    </location>
</feature>
<keyword evidence="4 7" id="KW-0812">Transmembrane</keyword>
<dbReference type="Gene3D" id="1.20.1530.20">
    <property type="match status" value="1"/>
</dbReference>
<feature type="transmembrane region" description="Helical" evidence="7">
    <location>
        <begin position="81"/>
        <end position="105"/>
    </location>
</feature>
<comment type="caution">
    <text evidence="10">The sequence shown here is derived from an EMBL/GenBank/DDBJ whole genome shotgun (WGS) entry which is preliminary data.</text>
</comment>
<comment type="subcellular location">
    <subcellularLocation>
        <location evidence="1">Membrane</location>
        <topology evidence="1">Multi-pass membrane protein</topology>
    </subcellularLocation>
</comment>
<feature type="transmembrane region" description="Helical" evidence="7">
    <location>
        <begin position="270"/>
        <end position="292"/>
    </location>
</feature>
<dbReference type="InterPro" id="IPR038770">
    <property type="entry name" value="Na+/solute_symporter_sf"/>
</dbReference>
<dbReference type="SUPFAM" id="SSF51735">
    <property type="entry name" value="NAD(P)-binding Rossmann-fold domains"/>
    <property type="match status" value="1"/>
</dbReference>
<gene>
    <name evidence="10" type="ORF">ACFOD6_09175</name>
</gene>